<evidence type="ECO:0000313" key="1">
    <source>
        <dbReference type="EMBL" id="MEC5385532.1"/>
    </source>
</evidence>
<name>A0ABU6K0S5_9RHOO</name>
<comment type="caution">
    <text evidence="1">The sequence shown here is derived from an EMBL/GenBank/DDBJ whole genome shotgun (WGS) entry which is preliminary data.</text>
</comment>
<organism evidence="1 2">
    <name type="scientific">Uliginosibacterium silvisoli</name>
    <dbReference type="NCBI Taxonomy" id="3114758"/>
    <lineage>
        <taxon>Bacteria</taxon>
        <taxon>Pseudomonadati</taxon>
        <taxon>Pseudomonadota</taxon>
        <taxon>Betaproteobacteria</taxon>
        <taxon>Rhodocyclales</taxon>
        <taxon>Zoogloeaceae</taxon>
        <taxon>Uliginosibacterium</taxon>
    </lineage>
</organism>
<proteinExistence type="predicted"/>
<reference evidence="1 2" key="1">
    <citation type="submission" date="2024-01" db="EMBL/GenBank/DDBJ databases">
        <title>Uliginosibacterium soil sp. nov.</title>
        <authorList>
            <person name="Lv Y."/>
        </authorList>
    </citation>
    <scope>NUCLEOTIDE SEQUENCE [LARGE SCALE GENOMIC DNA]</scope>
    <source>
        <strain evidence="1 2">H3</strain>
    </source>
</reference>
<dbReference type="RefSeq" id="WP_327598484.1">
    <property type="nucleotide sequence ID" value="NZ_JAYXHS010000001.1"/>
</dbReference>
<dbReference type="EMBL" id="JAYXHS010000001">
    <property type="protein sequence ID" value="MEC5385532.1"/>
    <property type="molecule type" value="Genomic_DNA"/>
</dbReference>
<dbReference type="Proteomes" id="UP001331561">
    <property type="component" value="Unassembled WGS sequence"/>
</dbReference>
<sequence length="165" mass="18735">MEVVAQYLRQEALSRASPERDTFGRSAFNRYYYATFLTVKRGISALRPEWAGNIPHADIPNMLRGAIKESLGKGRKRALRAGDFELENLCARAISAAEDLAKVMEQGKATRVAADYHPDILVDFSGEQPFYLNKVSVHVAKDWPFRARAFLDTISQAWMQVDERR</sequence>
<protein>
    <recommendedName>
        <fullName evidence="3">HEPN domain-containing protein</fullName>
    </recommendedName>
</protein>
<accession>A0ABU6K0S5</accession>
<keyword evidence="2" id="KW-1185">Reference proteome</keyword>
<evidence type="ECO:0008006" key="3">
    <source>
        <dbReference type="Google" id="ProtNLM"/>
    </source>
</evidence>
<gene>
    <name evidence="1" type="ORF">VVD49_07340</name>
</gene>
<evidence type="ECO:0000313" key="2">
    <source>
        <dbReference type="Proteomes" id="UP001331561"/>
    </source>
</evidence>